<evidence type="ECO:0000256" key="1">
    <source>
        <dbReference type="ARBA" id="ARBA00022729"/>
    </source>
</evidence>
<evidence type="ECO:0000313" key="3">
    <source>
        <dbReference type="Proteomes" id="UP000516656"/>
    </source>
</evidence>
<dbReference type="Gene3D" id="2.40.50.200">
    <property type="entry name" value="Bacterial OB-fold"/>
    <property type="match status" value="1"/>
</dbReference>
<dbReference type="RefSeq" id="WP_044178092.1">
    <property type="nucleotide sequence ID" value="NZ_CP061862.1"/>
</dbReference>
<accession>A0A1Q9GZ74</accession>
<dbReference type="InterPro" id="IPR036700">
    <property type="entry name" value="BOBF_sf"/>
</dbReference>
<dbReference type="SUPFAM" id="SSF101756">
    <property type="entry name" value="Hypothetical protein YgiW"/>
    <property type="match status" value="1"/>
</dbReference>
<dbReference type="Proteomes" id="UP000516656">
    <property type="component" value="Chromosome 2"/>
</dbReference>
<sequence>MKKIILASALLLASGATFAANQAVPAQGGFSGPVAANVVKTVDGALQANDDAQVELTGHIVNSLGDEDYTFKDNTGQIVIEIDHHKWNGINVTPETNIVITGEVDKDWSTRIIDVNTVRLATK</sequence>
<protein>
    <submittedName>
        <fullName evidence="2">YgiW/YdeI family stress tolerance OB fold protein</fullName>
    </submittedName>
</protein>
<dbReference type="PANTHER" id="PTHR36571:SF1">
    <property type="entry name" value="PROTEIN YGIW"/>
    <property type="match status" value="1"/>
</dbReference>
<dbReference type="Pfam" id="PF04076">
    <property type="entry name" value="BOF"/>
    <property type="match status" value="1"/>
</dbReference>
<dbReference type="AlphaFoldDB" id="A0A1Q9GZ74"/>
<name>A0A1Q9GZ74_PHODP</name>
<reference evidence="2 3" key="1">
    <citation type="submission" date="2020-09" db="EMBL/GenBank/DDBJ databases">
        <title>Complete, closed and curated genome sequences of Photobacterium damselae subsp. piscicida isolates from Australia indicate localised evolution and additional plasmid-borne pathogenicity mechanisms.</title>
        <authorList>
            <person name="Baseggio L."/>
            <person name="Silayeva O."/>
            <person name="Buller N."/>
            <person name="Landos M."/>
            <person name="Engelstaedter J."/>
            <person name="Barnes A.C."/>
        </authorList>
    </citation>
    <scope>NUCLEOTIDE SEQUENCE [LARGE SCALE GENOMIC DNA]</scope>
    <source>
        <strain evidence="2 3">AS-16-0540-1</strain>
    </source>
</reference>
<organism evidence="2 3">
    <name type="scientific">Photobacterium damsela subsp. piscicida</name>
    <name type="common">Pasteurella piscicida</name>
    <dbReference type="NCBI Taxonomy" id="38294"/>
    <lineage>
        <taxon>Bacteria</taxon>
        <taxon>Pseudomonadati</taxon>
        <taxon>Pseudomonadota</taxon>
        <taxon>Gammaproteobacteria</taxon>
        <taxon>Vibrionales</taxon>
        <taxon>Vibrionaceae</taxon>
        <taxon>Photobacterium</taxon>
    </lineage>
</organism>
<dbReference type="EMBL" id="CP061855">
    <property type="protein sequence ID" value="QOD58042.1"/>
    <property type="molecule type" value="Genomic_DNA"/>
</dbReference>
<keyword evidence="1" id="KW-0732">Signal</keyword>
<gene>
    <name evidence="2" type="ORF">IC627_19580</name>
</gene>
<dbReference type="NCBIfam" id="NF033674">
    <property type="entry name" value="stress_OB_fold"/>
    <property type="match status" value="1"/>
</dbReference>
<dbReference type="GeneID" id="93399999"/>
<dbReference type="InterPro" id="IPR005220">
    <property type="entry name" value="CarO-like"/>
</dbReference>
<evidence type="ECO:0000313" key="2">
    <source>
        <dbReference type="EMBL" id="QOD58042.1"/>
    </source>
</evidence>
<proteinExistence type="predicted"/>
<dbReference type="PANTHER" id="PTHR36571">
    <property type="entry name" value="PROTEIN YGIW"/>
    <property type="match status" value="1"/>
</dbReference>